<dbReference type="OrthoDB" id="8482032at2"/>
<reference evidence="2 3" key="1">
    <citation type="submission" date="2018-04" db="EMBL/GenBank/DDBJ databases">
        <title>Genomic Encyclopedia of Archaeal and Bacterial Type Strains, Phase II (KMG-II): from individual species to whole genera.</title>
        <authorList>
            <person name="Goeker M."/>
        </authorList>
    </citation>
    <scope>NUCLEOTIDE SEQUENCE [LARGE SCALE GENOMIC DNA]</scope>
    <source>
        <strain evidence="2 3">DSM 25521</strain>
    </source>
</reference>
<evidence type="ECO:0000256" key="1">
    <source>
        <dbReference type="SAM" id="MobiDB-lite"/>
    </source>
</evidence>
<accession>A0A2T4Z147</accession>
<feature type="compositionally biased region" description="Polar residues" evidence="1">
    <location>
        <begin position="78"/>
        <end position="89"/>
    </location>
</feature>
<dbReference type="Proteomes" id="UP000241808">
    <property type="component" value="Unassembled WGS sequence"/>
</dbReference>
<organism evidence="2 3">
    <name type="scientific">Phreatobacter oligotrophus</name>
    <dbReference type="NCBI Taxonomy" id="1122261"/>
    <lineage>
        <taxon>Bacteria</taxon>
        <taxon>Pseudomonadati</taxon>
        <taxon>Pseudomonadota</taxon>
        <taxon>Alphaproteobacteria</taxon>
        <taxon>Hyphomicrobiales</taxon>
        <taxon>Phreatobacteraceae</taxon>
        <taxon>Phreatobacter</taxon>
    </lineage>
</organism>
<evidence type="ECO:0000313" key="3">
    <source>
        <dbReference type="Proteomes" id="UP000241808"/>
    </source>
</evidence>
<name>A0A2T4Z147_9HYPH</name>
<feature type="region of interest" description="Disordered" evidence="1">
    <location>
        <begin position="70"/>
        <end position="89"/>
    </location>
</feature>
<gene>
    <name evidence="2" type="ORF">C8P69_106121</name>
</gene>
<dbReference type="RefSeq" id="WP_108178248.1">
    <property type="nucleotide sequence ID" value="NZ_JAIESU010000016.1"/>
</dbReference>
<comment type="caution">
    <text evidence="2">The sequence shown here is derived from an EMBL/GenBank/DDBJ whole genome shotgun (WGS) entry which is preliminary data.</text>
</comment>
<dbReference type="EMBL" id="PZZL01000006">
    <property type="protein sequence ID" value="PTM53467.1"/>
    <property type="molecule type" value="Genomic_DNA"/>
</dbReference>
<proteinExistence type="predicted"/>
<protein>
    <submittedName>
        <fullName evidence="2">Uncharacterized protein</fullName>
    </submittedName>
</protein>
<keyword evidence="3" id="KW-1185">Reference proteome</keyword>
<dbReference type="AlphaFoldDB" id="A0A2T4Z147"/>
<evidence type="ECO:0000313" key="2">
    <source>
        <dbReference type="EMBL" id="PTM53467.1"/>
    </source>
</evidence>
<sequence length="89" mass="9403">MPLMPLSSLAAAVTAVVGLAGLSGDAPRAVTPQPVLYCTGCLCDEERPDMPVPGEWRPSGRMGDRITLRFQPHEAGRTASSCRRPQSPG</sequence>